<accession>A0A835J747</accession>
<dbReference type="AlphaFoldDB" id="A0A835J747"/>
<keyword evidence="3" id="KW-1185">Reference proteome</keyword>
<evidence type="ECO:0000313" key="3">
    <source>
        <dbReference type="Proteomes" id="UP000657918"/>
    </source>
</evidence>
<protein>
    <submittedName>
        <fullName evidence="2">Uncharacterized protein</fullName>
    </submittedName>
</protein>
<gene>
    <name evidence="2" type="ORF">SADUNF_Sadunf17G0136200</name>
</gene>
<keyword evidence="1" id="KW-0732">Signal</keyword>
<sequence>MGSQGKTRYLTIILLVAFILLSCSNLILADSFDCPYPPPPPNSDTNIPRNLLCISVWGIPKCLCI</sequence>
<reference evidence="2 3" key="1">
    <citation type="submission" date="2020-10" db="EMBL/GenBank/DDBJ databases">
        <title>Plant Genome Project.</title>
        <authorList>
            <person name="Zhang R.-G."/>
        </authorList>
    </citation>
    <scope>NUCLEOTIDE SEQUENCE [LARGE SCALE GENOMIC DNA]</scope>
    <source>
        <strain evidence="2">FAFU-HL-1</strain>
        <tissue evidence="2">Leaf</tissue>
    </source>
</reference>
<proteinExistence type="predicted"/>
<organism evidence="2 3">
    <name type="scientific">Salix dunnii</name>
    <dbReference type="NCBI Taxonomy" id="1413687"/>
    <lineage>
        <taxon>Eukaryota</taxon>
        <taxon>Viridiplantae</taxon>
        <taxon>Streptophyta</taxon>
        <taxon>Embryophyta</taxon>
        <taxon>Tracheophyta</taxon>
        <taxon>Spermatophyta</taxon>
        <taxon>Magnoliopsida</taxon>
        <taxon>eudicotyledons</taxon>
        <taxon>Gunneridae</taxon>
        <taxon>Pentapetalae</taxon>
        <taxon>rosids</taxon>
        <taxon>fabids</taxon>
        <taxon>Malpighiales</taxon>
        <taxon>Salicaceae</taxon>
        <taxon>Saliceae</taxon>
        <taxon>Salix</taxon>
    </lineage>
</organism>
<dbReference type="PROSITE" id="PS51257">
    <property type="entry name" value="PROKAR_LIPOPROTEIN"/>
    <property type="match status" value="1"/>
</dbReference>
<dbReference type="EMBL" id="JADGMS010000017">
    <property type="protein sequence ID" value="KAF9664246.1"/>
    <property type="molecule type" value="Genomic_DNA"/>
</dbReference>
<feature type="signal peptide" evidence="1">
    <location>
        <begin position="1"/>
        <end position="29"/>
    </location>
</feature>
<comment type="caution">
    <text evidence="2">The sequence shown here is derived from an EMBL/GenBank/DDBJ whole genome shotgun (WGS) entry which is preliminary data.</text>
</comment>
<name>A0A835J747_9ROSI</name>
<feature type="chain" id="PRO_5032923217" evidence="1">
    <location>
        <begin position="30"/>
        <end position="65"/>
    </location>
</feature>
<dbReference type="Proteomes" id="UP000657918">
    <property type="component" value="Unassembled WGS sequence"/>
</dbReference>
<evidence type="ECO:0000313" key="2">
    <source>
        <dbReference type="EMBL" id="KAF9664246.1"/>
    </source>
</evidence>
<evidence type="ECO:0000256" key="1">
    <source>
        <dbReference type="SAM" id="SignalP"/>
    </source>
</evidence>